<keyword evidence="2" id="KW-1185">Reference proteome</keyword>
<reference evidence="1" key="1">
    <citation type="submission" date="2021-05" db="EMBL/GenBank/DDBJ databases">
        <authorList>
            <person name="Pan Q."/>
            <person name="Jouanno E."/>
            <person name="Zahm M."/>
            <person name="Klopp C."/>
            <person name="Cabau C."/>
            <person name="Louis A."/>
            <person name="Berthelot C."/>
            <person name="Parey E."/>
            <person name="Roest Crollius H."/>
            <person name="Montfort J."/>
            <person name="Robinson-Rechavi M."/>
            <person name="Bouchez O."/>
            <person name="Lampietro C."/>
            <person name="Lopez Roques C."/>
            <person name="Donnadieu C."/>
            <person name="Postlethwait J."/>
            <person name="Bobe J."/>
            <person name="Dillon D."/>
            <person name="Chandos A."/>
            <person name="von Hippel F."/>
            <person name="Guiguen Y."/>
        </authorList>
    </citation>
    <scope>NUCLEOTIDE SEQUENCE</scope>
    <source>
        <strain evidence="1">YG-Jan2019</strain>
    </source>
</reference>
<proteinExistence type="predicted"/>
<protein>
    <submittedName>
        <fullName evidence="1">Uncharacterized protein</fullName>
    </submittedName>
</protein>
<comment type="caution">
    <text evidence="1">The sequence shown here is derived from an EMBL/GenBank/DDBJ whole genome shotgun (WGS) entry which is preliminary data.</text>
</comment>
<dbReference type="EMBL" id="CM055756">
    <property type="protein sequence ID" value="KAJ7989343.1"/>
    <property type="molecule type" value="Genomic_DNA"/>
</dbReference>
<name>A0ACC2FDE4_DALPE</name>
<dbReference type="Proteomes" id="UP001157502">
    <property type="component" value="Chromosome 29"/>
</dbReference>
<evidence type="ECO:0000313" key="2">
    <source>
        <dbReference type="Proteomes" id="UP001157502"/>
    </source>
</evidence>
<organism evidence="1 2">
    <name type="scientific">Dallia pectoralis</name>
    <name type="common">Alaska blackfish</name>
    <dbReference type="NCBI Taxonomy" id="75939"/>
    <lineage>
        <taxon>Eukaryota</taxon>
        <taxon>Metazoa</taxon>
        <taxon>Chordata</taxon>
        <taxon>Craniata</taxon>
        <taxon>Vertebrata</taxon>
        <taxon>Euteleostomi</taxon>
        <taxon>Actinopterygii</taxon>
        <taxon>Neopterygii</taxon>
        <taxon>Teleostei</taxon>
        <taxon>Protacanthopterygii</taxon>
        <taxon>Esociformes</taxon>
        <taxon>Umbridae</taxon>
        <taxon>Dallia</taxon>
    </lineage>
</organism>
<gene>
    <name evidence="1" type="ORF">DPEC_G00303550</name>
</gene>
<accession>A0ACC2FDE4</accession>
<evidence type="ECO:0000313" key="1">
    <source>
        <dbReference type="EMBL" id="KAJ7989343.1"/>
    </source>
</evidence>
<feature type="non-terminal residue" evidence="1">
    <location>
        <position position="56"/>
    </location>
</feature>
<sequence length="56" mass="6345">MSVPHFTGETMEIPNPTLVGLIRREPSLLPVRSQVLLFLCPQENTNQRGKLNVFLL</sequence>